<sequence>MGRETQVCCSPHPCQLANTCYISANSRVSNMQLQSIVTTPATVGSAISEEEAGALARTTVNLFKAWNLTDLEACILLGGMSARTWARWKTGARWKEGGIGRIDRDLRTRMAHLMGIHKGLRYLFTEPARGYAWIRKPNATFGGQSALDLMLRGEISDLAAMREWLDAERGAW</sequence>
<dbReference type="Pfam" id="PF09722">
    <property type="entry name" value="Xre_MbcA_ParS_C"/>
    <property type="match status" value="1"/>
</dbReference>
<dbReference type="HOGENOM" id="CLU_123925_0_0_5"/>
<name>Q98IW6_RHILO</name>
<feature type="domain" description="Antitoxin Xre/MbcA/ParS-like toxin-binding" evidence="1">
    <location>
        <begin position="120"/>
        <end position="170"/>
    </location>
</feature>
<dbReference type="eggNOG" id="COG5642">
    <property type="taxonomic scope" value="Bacteria"/>
</dbReference>
<dbReference type="InterPro" id="IPR024467">
    <property type="entry name" value="Xre/MbcA/ParS-like_toxin-bd"/>
</dbReference>
<gene>
    <name evidence="2" type="ordered locus">mll2216</name>
</gene>
<proteinExistence type="predicted"/>
<protein>
    <submittedName>
        <fullName evidence="2">Mll2216 protein</fullName>
    </submittedName>
</protein>
<dbReference type="EMBL" id="BA000012">
    <property type="protein sequence ID" value="BAB49400.1"/>
    <property type="molecule type" value="Genomic_DNA"/>
</dbReference>
<accession>Q98IW6</accession>
<reference evidence="2 3" key="1">
    <citation type="journal article" date="2000" name="DNA Res.">
        <title>Complete genome structure of the nitrogen-fixing symbiotic bacterium Mesorhizobium loti.</title>
        <authorList>
            <person name="Kaneko T."/>
            <person name="Nakamura Y."/>
            <person name="Sato S."/>
            <person name="Asamizu E."/>
            <person name="Kato T."/>
            <person name="Sasamoto S."/>
            <person name="Watanabe A."/>
            <person name="Idesawa K."/>
            <person name="Ishikawa A."/>
            <person name="Kawashima K."/>
            <person name="Kimura T."/>
            <person name="Kishida Y."/>
            <person name="Kiyokawa C."/>
            <person name="Kohara M."/>
            <person name="Matsumoto M."/>
            <person name="Matsuno A."/>
            <person name="Mochizuki Y."/>
            <person name="Nakayama S."/>
            <person name="Nakazaki N."/>
            <person name="Shimpo S."/>
            <person name="Sugimoto M."/>
            <person name="Takeuchi C."/>
            <person name="Yamada M."/>
            <person name="Tabata S."/>
        </authorList>
    </citation>
    <scope>NUCLEOTIDE SEQUENCE [LARGE SCALE GENOMIC DNA]</scope>
    <source>
        <strain evidence="3">LMG 29417 / CECT 9101 / MAFF 303099</strain>
    </source>
</reference>
<evidence type="ECO:0000313" key="3">
    <source>
        <dbReference type="Proteomes" id="UP000000552"/>
    </source>
</evidence>
<organism evidence="2 3">
    <name type="scientific">Mesorhizobium japonicum (strain LMG 29417 / CECT 9101 / MAFF 303099)</name>
    <name type="common">Mesorhizobium loti (strain MAFF 303099)</name>
    <dbReference type="NCBI Taxonomy" id="266835"/>
    <lineage>
        <taxon>Bacteria</taxon>
        <taxon>Pseudomonadati</taxon>
        <taxon>Pseudomonadota</taxon>
        <taxon>Alphaproteobacteria</taxon>
        <taxon>Hyphomicrobiales</taxon>
        <taxon>Phyllobacteriaceae</taxon>
        <taxon>Mesorhizobium</taxon>
    </lineage>
</organism>
<evidence type="ECO:0000259" key="1">
    <source>
        <dbReference type="Pfam" id="PF09722"/>
    </source>
</evidence>
<dbReference type="AlphaFoldDB" id="Q98IW6"/>
<dbReference type="Proteomes" id="UP000000552">
    <property type="component" value="Chromosome"/>
</dbReference>
<dbReference type="KEGG" id="mlo:mll2216"/>
<evidence type="ECO:0000313" key="2">
    <source>
        <dbReference type="EMBL" id="BAB49400.1"/>
    </source>
</evidence>